<keyword evidence="3" id="KW-1185">Reference proteome</keyword>
<accession>A0A0V1FL26</accession>
<reference evidence="2 3" key="1">
    <citation type="submission" date="2015-01" db="EMBL/GenBank/DDBJ databases">
        <title>Evolution of Trichinella species and genotypes.</title>
        <authorList>
            <person name="Korhonen P.K."/>
            <person name="Edoardo P."/>
            <person name="Giuseppe L.R."/>
            <person name="Gasser R.B."/>
        </authorList>
    </citation>
    <scope>NUCLEOTIDE SEQUENCE [LARGE SCALE GENOMIC DNA]</scope>
    <source>
        <strain evidence="2">ISS470</strain>
    </source>
</reference>
<sequence>MEFSSMQLIILIVEYFSILIIVSCVVKLSCFFFIFIRWDCKNDDEACKEVTKDNLEMIS</sequence>
<organism evidence="2 3">
    <name type="scientific">Trichinella pseudospiralis</name>
    <name type="common">Parasitic roundworm</name>
    <dbReference type="NCBI Taxonomy" id="6337"/>
    <lineage>
        <taxon>Eukaryota</taxon>
        <taxon>Metazoa</taxon>
        <taxon>Ecdysozoa</taxon>
        <taxon>Nematoda</taxon>
        <taxon>Enoplea</taxon>
        <taxon>Dorylaimia</taxon>
        <taxon>Trichinellida</taxon>
        <taxon>Trichinellidae</taxon>
        <taxon>Trichinella</taxon>
    </lineage>
</organism>
<gene>
    <name evidence="2" type="ORF">T4D_14641</name>
</gene>
<name>A0A0V1FL26_TRIPS</name>
<keyword evidence="1" id="KW-0812">Transmembrane</keyword>
<proteinExistence type="predicted"/>
<comment type="caution">
    <text evidence="2">The sequence shown here is derived from an EMBL/GenBank/DDBJ whole genome shotgun (WGS) entry which is preliminary data.</text>
</comment>
<keyword evidence="1" id="KW-1133">Transmembrane helix</keyword>
<evidence type="ECO:0000313" key="2">
    <source>
        <dbReference type="EMBL" id="KRY86399.1"/>
    </source>
</evidence>
<evidence type="ECO:0000313" key="3">
    <source>
        <dbReference type="Proteomes" id="UP000054995"/>
    </source>
</evidence>
<evidence type="ECO:0000256" key="1">
    <source>
        <dbReference type="SAM" id="Phobius"/>
    </source>
</evidence>
<protein>
    <submittedName>
        <fullName evidence="2">Uncharacterized protein</fullName>
    </submittedName>
</protein>
<feature type="transmembrane region" description="Helical" evidence="1">
    <location>
        <begin position="6"/>
        <end position="36"/>
    </location>
</feature>
<dbReference type="EMBL" id="JYDT01000072">
    <property type="protein sequence ID" value="KRY86399.1"/>
    <property type="molecule type" value="Genomic_DNA"/>
</dbReference>
<dbReference type="AlphaFoldDB" id="A0A0V1FL26"/>
<dbReference type="Proteomes" id="UP000054995">
    <property type="component" value="Unassembled WGS sequence"/>
</dbReference>
<keyword evidence="1" id="KW-0472">Membrane</keyword>